<dbReference type="Pfam" id="PF01593">
    <property type="entry name" value="Amino_oxidase"/>
    <property type="match status" value="1"/>
</dbReference>
<sequence>MRVCLTGAVLALACAPSTSFRTSLRRARAMPPVTRLRALETPDVDVAGTAAPASAAGAAQSGGGKSVTIVGAGVGSLVSAALLAQDGYKVEIFEKNPEDQVGGRINQAVIEGCRFELGPSLLLLPDVYRKTFAACGLDLDEEMTIARVDPTYKAYFDDGTGFVLDPRDPDFKGNLEAIEAGSYEQYKKYMESAEINLEGGWPNFIEEKLTLDVLPKFIANALTPRNFPLLSHNQHLKQYFKTKKLNALFSFQDLYVGLSPYNAPAVFSLLTAIELSDGVYYPIGGFHQIPKALRRRCEELGVKFNFGAGVKKISVEGRAAAGVELDDGRSVESDLVIANPDLPFVEETMIPAEKKRHTENMEYSTPVVSFYFATDKRFDALGHHTICLSTDYERSWDDIVVEGKFPPNFNFYVHAPSRTDPSVIQRPGGEGDSIMVLVPTPPLPAGIDDAEKERISQEWYEQARAGVIKQFGKMPGMQDFEKHIVGEQVRTPADWGKLYNMNRGAVFGLSCKISQLSFLRPSPRHPNIDNLYFVGASTRPGNGVPLVMTGARLLHERIMREAPVDA</sequence>
<keyword evidence="2" id="KW-0125">Carotenoid biosynthesis</keyword>
<dbReference type="PANTHER" id="PTHR43734:SF1">
    <property type="entry name" value="PHYTOENE DESATURASE"/>
    <property type="match status" value="1"/>
</dbReference>
<gene>
    <name evidence="6" type="ORF">PPAR1163_LOCUS357</name>
    <name evidence="7" type="ORF">PPAR1163_LOCUS358</name>
    <name evidence="8" type="ORF">PPAR1163_LOCUS359</name>
    <name evidence="9" type="ORF">PPAR1163_LOCUS360</name>
    <name evidence="10" type="ORF">PPAR1163_LOCUS361</name>
    <name evidence="11" type="ORF">PPAR1163_LOCUS362</name>
</gene>
<feature type="chain" id="PRO_5035677072" description="Amine oxidase domain-containing protein" evidence="4">
    <location>
        <begin position="20"/>
        <end position="566"/>
    </location>
</feature>
<evidence type="ECO:0000256" key="2">
    <source>
        <dbReference type="ARBA" id="ARBA00022746"/>
    </source>
</evidence>
<name>A0A6U4CWI0_9STRA</name>
<comment type="pathway">
    <text evidence="1">Carotenoid biosynthesis.</text>
</comment>
<dbReference type="EMBL" id="HBGJ01000477">
    <property type="protein sequence ID" value="CAD9242019.1"/>
    <property type="molecule type" value="Transcribed_RNA"/>
</dbReference>
<dbReference type="EMBL" id="HBGJ01000473">
    <property type="protein sequence ID" value="CAD9242015.1"/>
    <property type="molecule type" value="Transcribed_RNA"/>
</dbReference>
<dbReference type="EMBL" id="HBGJ01000475">
    <property type="protein sequence ID" value="CAD9242017.1"/>
    <property type="molecule type" value="Transcribed_RNA"/>
</dbReference>
<dbReference type="EMBL" id="HBGJ01000478">
    <property type="protein sequence ID" value="CAD9242020.1"/>
    <property type="molecule type" value="Transcribed_RNA"/>
</dbReference>
<keyword evidence="3" id="KW-0560">Oxidoreductase</keyword>
<proteinExistence type="predicted"/>
<evidence type="ECO:0000256" key="3">
    <source>
        <dbReference type="ARBA" id="ARBA00023002"/>
    </source>
</evidence>
<feature type="signal peptide" evidence="4">
    <location>
        <begin position="1"/>
        <end position="19"/>
    </location>
</feature>
<evidence type="ECO:0000313" key="9">
    <source>
        <dbReference type="EMBL" id="CAD9242018.1"/>
    </source>
</evidence>
<dbReference type="NCBIfam" id="TIGR02734">
    <property type="entry name" value="crtI_fam"/>
    <property type="match status" value="1"/>
</dbReference>
<evidence type="ECO:0000313" key="7">
    <source>
        <dbReference type="EMBL" id="CAD9242016.1"/>
    </source>
</evidence>
<dbReference type="Gene3D" id="3.50.50.60">
    <property type="entry name" value="FAD/NAD(P)-binding domain"/>
    <property type="match status" value="2"/>
</dbReference>
<dbReference type="PANTHER" id="PTHR43734">
    <property type="entry name" value="PHYTOENE DESATURASE"/>
    <property type="match status" value="1"/>
</dbReference>
<dbReference type="EMBL" id="HBGJ01000474">
    <property type="protein sequence ID" value="CAD9242016.1"/>
    <property type="molecule type" value="Transcribed_RNA"/>
</dbReference>
<keyword evidence="4" id="KW-0732">Signal</keyword>
<organism evidence="10">
    <name type="scientific">Phaeomonas parva</name>
    <dbReference type="NCBI Taxonomy" id="124430"/>
    <lineage>
        <taxon>Eukaryota</taxon>
        <taxon>Sar</taxon>
        <taxon>Stramenopiles</taxon>
        <taxon>Ochrophyta</taxon>
        <taxon>Pinguiophyceae</taxon>
        <taxon>Pinguiochrysidales</taxon>
        <taxon>Pinguiochrysidaceae</taxon>
        <taxon>Phaeomonas</taxon>
    </lineage>
</organism>
<evidence type="ECO:0000256" key="4">
    <source>
        <dbReference type="SAM" id="SignalP"/>
    </source>
</evidence>
<dbReference type="InterPro" id="IPR002937">
    <property type="entry name" value="Amino_oxidase"/>
</dbReference>
<reference evidence="10" key="1">
    <citation type="submission" date="2021-01" db="EMBL/GenBank/DDBJ databases">
        <authorList>
            <person name="Corre E."/>
            <person name="Pelletier E."/>
            <person name="Niang G."/>
            <person name="Scheremetjew M."/>
            <person name="Finn R."/>
            <person name="Kale V."/>
            <person name="Holt S."/>
            <person name="Cochrane G."/>
            <person name="Meng A."/>
            <person name="Brown T."/>
            <person name="Cohen L."/>
        </authorList>
    </citation>
    <scope>NUCLEOTIDE SEQUENCE</scope>
    <source>
        <strain evidence="10">CCMP2877</strain>
    </source>
</reference>
<feature type="domain" description="Amine oxidase" evidence="5">
    <location>
        <begin position="77"/>
        <end position="539"/>
    </location>
</feature>
<evidence type="ECO:0000313" key="10">
    <source>
        <dbReference type="EMBL" id="CAD9242019.1"/>
    </source>
</evidence>
<evidence type="ECO:0000313" key="8">
    <source>
        <dbReference type="EMBL" id="CAD9242017.1"/>
    </source>
</evidence>
<dbReference type="InterPro" id="IPR036188">
    <property type="entry name" value="FAD/NAD-bd_sf"/>
</dbReference>
<dbReference type="EMBL" id="HBGJ01000476">
    <property type="protein sequence ID" value="CAD9242018.1"/>
    <property type="molecule type" value="Transcribed_RNA"/>
</dbReference>
<dbReference type="InterPro" id="IPR014105">
    <property type="entry name" value="Carotenoid/retinoid_OxRdtase"/>
</dbReference>
<accession>A0A6U4CWI0</accession>
<evidence type="ECO:0000313" key="6">
    <source>
        <dbReference type="EMBL" id="CAD9242015.1"/>
    </source>
</evidence>
<evidence type="ECO:0000256" key="1">
    <source>
        <dbReference type="ARBA" id="ARBA00004829"/>
    </source>
</evidence>
<evidence type="ECO:0000313" key="11">
    <source>
        <dbReference type="EMBL" id="CAD9242020.1"/>
    </source>
</evidence>
<protein>
    <recommendedName>
        <fullName evidence="5">Amine oxidase domain-containing protein</fullName>
    </recommendedName>
</protein>
<dbReference type="SUPFAM" id="SSF51905">
    <property type="entry name" value="FAD/NAD(P)-binding domain"/>
    <property type="match status" value="1"/>
</dbReference>
<dbReference type="GO" id="GO:0016491">
    <property type="term" value="F:oxidoreductase activity"/>
    <property type="evidence" value="ECO:0007669"/>
    <property type="project" value="UniProtKB-KW"/>
</dbReference>
<dbReference type="AlphaFoldDB" id="A0A6U4CWI0"/>
<evidence type="ECO:0000259" key="5">
    <source>
        <dbReference type="Pfam" id="PF01593"/>
    </source>
</evidence>
<dbReference type="GO" id="GO:0016117">
    <property type="term" value="P:carotenoid biosynthetic process"/>
    <property type="evidence" value="ECO:0007669"/>
    <property type="project" value="UniProtKB-KW"/>
</dbReference>